<gene>
    <name evidence="1" type="ORF">F5985_05500</name>
</gene>
<reference evidence="1 2" key="1">
    <citation type="submission" date="2019-09" db="EMBL/GenBank/DDBJ databases">
        <title>Identification of Malikia spinosa a prominent benzene-, toluene-, and ethylbenzene-degrading bacterium: enrichment, isolation and whole genome sequencing.</title>
        <authorList>
            <person name="Tancsics A."/>
            <person name="Revesz F."/>
            <person name="Kriszt B."/>
        </authorList>
    </citation>
    <scope>NUCLEOTIDE SEQUENCE [LARGE SCALE GENOMIC DNA]</scope>
    <source>
        <strain evidence="1 2">AB6</strain>
    </source>
</reference>
<dbReference type="Proteomes" id="UP000481947">
    <property type="component" value="Unassembled WGS sequence"/>
</dbReference>
<dbReference type="EMBL" id="VYSB01000004">
    <property type="protein sequence ID" value="MYZ51603.1"/>
    <property type="molecule type" value="Genomic_DNA"/>
</dbReference>
<dbReference type="InterPro" id="IPR025985">
    <property type="entry name" value="YnbE"/>
</dbReference>
<accession>A0A7C9NFL4</accession>
<keyword evidence="1" id="KW-0449">Lipoprotein</keyword>
<protein>
    <submittedName>
        <fullName evidence="1">YnbE family lipoprotein</fullName>
    </submittedName>
</protein>
<evidence type="ECO:0000313" key="2">
    <source>
        <dbReference type="Proteomes" id="UP000481947"/>
    </source>
</evidence>
<proteinExistence type="predicted"/>
<dbReference type="Pfam" id="PF13617">
    <property type="entry name" value="Lipoprotein_19"/>
    <property type="match status" value="1"/>
</dbReference>
<name>A0A7C9NFL4_9BURK</name>
<comment type="caution">
    <text evidence="1">The sequence shown here is derived from an EMBL/GenBank/DDBJ whole genome shotgun (WGS) entry which is preliminary data.</text>
</comment>
<evidence type="ECO:0000313" key="1">
    <source>
        <dbReference type="EMBL" id="MYZ51603.1"/>
    </source>
</evidence>
<sequence length="69" mass="7674">MEESMPQHSRVIGLLGLSALLLAACSPTVKLQAPDKPIEINMTVNIKHEILLKVEKDVQQMFQSDKGLF</sequence>
<dbReference type="AlphaFoldDB" id="A0A7C9NFL4"/>
<organism evidence="1 2">
    <name type="scientific">Malikia spinosa</name>
    <dbReference type="NCBI Taxonomy" id="86180"/>
    <lineage>
        <taxon>Bacteria</taxon>
        <taxon>Pseudomonadati</taxon>
        <taxon>Pseudomonadota</taxon>
        <taxon>Betaproteobacteria</taxon>
        <taxon>Burkholderiales</taxon>
        <taxon>Comamonadaceae</taxon>
        <taxon>Malikia</taxon>
    </lineage>
</organism>